<keyword evidence="4" id="KW-0238">DNA-binding</keyword>
<dbReference type="SMART" id="SM00356">
    <property type="entry name" value="ZnF_C3H1"/>
    <property type="match status" value="5"/>
</dbReference>
<feature type="zinc finger region" description="C3H1-type" evidence="5">
    <location>
        <begin position="139"/>
        <end position="167"/>
    </location>
</feature>
<gene>
    <name evidence="8" type="ORF">Nepgr_013868</name>
</gene>
<dbReference type="Gene3D" id="4.10.1000.10">
    <property type="entry name" value="Zinc finger, CCCH-type"/>
    <property type="match status" value="2"/>
</dbReference>
<dbReference type="AlphaFoldDB" id="A0AAD3XP10"/>
<keyword evidence="1 5" id="KW-0479">Metal-binding</keyword>
<feature type="zinc finger region" description="C3H1-type" evidence="5">
    <location>
        <begin position="266"/>
        <end position="294"/>
    </location>
</feature>
<feature type="compositionally biased region" description="Polar residues" evidence="6">
    <location>
        <begin position="1"/>
        <end position="20"/>
    </location>
</feature>
<dbReference type="Proteomes" id="UP001279734">
    <property type="component" value="Unassembled WGS sequence"/>
</dbReference>
<sequence length="421" mass="46271">MPDNRQSTGNAVRNYSNGTVENIKDGVRGMKIEDDDSNQDRDMVQRAVYPYRPSEPDCMYYLRTGSCGYGSNCRFNHPAHPPKTARNKGELPQRVDQPDCGYYLKTGTCKYGSSCKYHHPRDRKRTGQVSLNALGLPMRQEEKPCPYYLRTFTCKFGPVCKFHHPQPASVGSVSAVPGPASLGSTGSSMLPSAGLLYAGGLSAWLLPGGPYTSGPGRAGAQTYMPFVLPPSQGFTQGWNTYMDSGEPGTFKQVNATASSIAHLPERPDQPECRYFMSTGSCKYGSDCKYHHPKDRISQLALNTLGPHGLPLRPGETICSYFNLYGICEYGPTCKFDHPIASYYSNLSFTVPSISVLDPSVSPYQRNLLNTNTSETSPSKLEITEWIQKPETSEDTSQNSDVKDPGDTQEQADNHPHSLPAS</sequence>
<dbReference type="InterPro" id="IPR000571">
    <property type="entry name" value="Znf_CCCH"/>
</dbReference>
<dbReference type="SUPFAM" id="SSF90229">
    <property type="entry name" value="CCCH zinc finger"/>
    <property type="match status" value="5"/>
</dbReference>
<name>A0AAD3XP10_NEPGR</name>
<dbReference type="InterPro" id="IPR050974">
    <property type="entry name" value="Plant_ZF_CCCH"/>
</dbReference>
<evidence type="ECO:0000256" key="6">
    <source>
        <dbReference type="SAM" id="MobiDB-lite"/>
    </source>
</evidence>
<dbReference type="PROSITE" id="PS50103">
    <property type="entry name" value="ZF_C3H1"/>
    <property type="match status" value="5"/>
</dbReference>
<evidence type="ECO:0000256" key="1">
    <source>
        <dbReference type="ARBA" id="ARBA00022723"/>
    </source>
</evidence>
<evidence type="ECO:0000256" key="4">
    <source>
        <dbReference type="ARBA" id="ARBA00023125"/>
    </source>
</evidence>
<feature type="domain" description="C3H1-type" evidence="7">
    <location>
        <begin position="312"/>
        <end position="340"/>
    </location>
</feature>
<feature type="zinc finger region" description="C3H1-type" evidence="5">
    <location>
        <begin position="52"/>
        <end position="80"/>
    </location>
</feature>
<feature type="domain" description="C3H1-type" evidence="7">
    <location>
        <begin position="94"/>
        <end position="122"/>
    </location>
</feature>
<dbReference type="GO" id="GO:0008270">
    <property type="term" value="F:zinc ion binding"/>
    <property type="evidence" value="ECO:0007669"/>
    <property type="project" value="UniProtKB-KW"/>
</dbReference>
<protein>
    <recommendedName>
        <fullName evidence="7">C3H1-type domain-containing protein</fullName>
    </recommendedName>
</protein>
<evidence type="ECO:0000256" key="2">
    <source>
        <dbReference type="ARBA" id="ARBA00022771"/>
    </source>
</evidence>
<dbReference type="Pfam" id="PF00642">
    <property type="entry name" value="zf-CCCH"/>
    <property type="match status" value="5"/>
</dbReference>
<dbReference type="GO" id="GO:0003677">
    <property type="term" value="F:DNA binding"/>
    <property type="evidence" value="ECO:0007669"/>
    <property type="project" value="UniProtKB-KW"/>
</dbReference>
<feature type="zinc finger region" description="C3H1-type" evidence="5">
    <location>
        <begin position="94"/>
        <end position="122"/>
    </location>
</feature>
<comment type="caution">
    <text evidence="8">The sequence shown here is derived from an EMBL/GenBank/DDBJ whole genome shotgun (WGS) entry which is preliminary data.</text>
</comment>
<feature type="zinc finger region" description="C3H1-type" evidence="5">
    <location>
        <begin position="312"/>
        <end position="340"/>
    </location>
</feature>
<dbReference type="PANTHER" id="PTHR12506:SF50">
    <property type="entry name" value="ZINC FINGER CCCH DOMAIN-CONTAINING PROTEIN 26"/>
    <property type="match status" value="1"/>
</dbReference>
<feature type="region of interest" description="Disordered" evidence="6">
    <location>
        <begin position="1"/>
        <end position="25"/>
    </location>
</feature>
<feature type="domain" description="C3H1-type" evidence="7">
    <location>
        <begin position="52"/>
        <end position="80"/>
    </location>
</feature>
<dbReference type="InterPro" id="IPR036855">
    <property type="entry name" value="Znf_CCCH_sf"/>
</dbReference>
<feature type="domain" description="C3H1-type" evidence="7">
    <location>
        <begin position="266"/>
        <end position="294"/>
    </location>
</feature>
<keyword evidence="2 5" id="KW-0863">Zinc-finger</keyword>
<feature type="compositionally biased region" description="Basic and acidic residues" evidence="6">
    <location>
        <begin position="400"/>
        <end position="415"/>
    </location>
</feature>
<dbReference type="Gene3D" id="2.30.30.1190">
    <property type="match status" value="1"/>
</dbReference>
<keyword evidence="3 5" id="KW-0862">Zinc</keyword>
<feature type="domain" description="C3H1-type" evidence="7">
    <location>
        <begin position="139"/>
        <end position="167"/>
    </location>
</feature>
<evidence type="ECO:0000313" key="9">
    <source>
        <dbReference type="Proteomes" id="UP001279734"/>
    </source>
</evidence>
<reference evidence="8" key="1">
    <citation type="submission" date="2023-05" db="EMBL/GenBank/DDBJ databases">
        <title>Nepenthes gracilis genome sequencing.</title>
        <authorList>
            <person name="Fukushima K."/>
        </authorList>
    </citation>
    <scope>NUCLEOTIDE SEQUENCE</scope>
    <source>
        <strain evidence="8">SING2019-196</strain>
    </source>
</reference>
<dbReference type="GO" id="GO:0003729">
    <property type="term" value="F:mRNA binding"/>
    <property type="evidence" value="ECO:0007669"/>
    <property type="project" value="UniProtKB-ARBA"/>
</dbReference>
<evidence type="ECO:0000259" key="7">
    <source>
        <dbReference type="PROSITE" id="PS50103"/>
    </source>
</evidence>
<feature type="region of interest" description="Disordered" evidence="6">
    <location>
        <begin position="368"/>
        <end position="421"/>
    </location>
</feature>
<dbReference type="PANTHER" id="PTHR12506">
    <property type="entry name" value="PROTEIN PHOSPHATASE RELATED"/>
    <property type="match status" value="1"/>
</dbReference>
<evidence type="ECO:0000256" key="5">
    <source>
        <dbReference type="PROSITE-ProRule" id="PRU00723"/>
    </source>
</evidence>
<evidence type="ECO:0000256" key="3">
    <source>
        <dbReference type="ARBA" id="ARBA00022833"/>
    </source>
</evidence>
<dbReference type="Gene3D" id="6.10.250.3220">
    <property type="match status" value="1"/>
</dbReference>
<evidence type="ECO:0000313" key="8">
    <source>
        <dbReference type="EMBL" id="GMH12027.1"/>
    </source>
</evidence>
<organism evidence="8 9">
    <name type="scientific">Nepenthes gracilis</name>
    <name type="common">Slender pitcher plant</name>
    <dbReference type="NCBI Taxonomy" id="150966"/>
    <lineage>
        <taxon>Eukaryota</taxon>
        <taxon>Viridiplantae</taxon>
        <taxon>Streptophyta</taxon>
        <taxon>Embryophyta</taxon>
        <taxon>Tracheophyta</taxon>
        <taxon>Spermatophyta</taxon>
        <taxon>Magnoliopsida</taxon>
        <taxon>eudicotyledons</taxon>
        <taxon>Gunneridae</taxon>
        <taxon>Pentapetalae</taxon>
        <taxon>Caryophyllales</taxon>
        <taxon>Nepenthaceae</taxon>
        <taxon>Nepenthes</taxon>
    </lineage>
</organism>
<dbReference type="EMBL" id="BSYO01000011">
    <property type="protein sequence ID" value="GMH12027.1"/>
    <property type="molecule type" value="Genomic_DNA"/>
</dbReference>
<proteinExistence type="predicted"/>
<accession>A0AAD3XP10</accession>
<keyword evidence="9" id="KW-1185">Reference proteome</keyword>
<feature type="compositionally biased region" description="Polar residues" evidence="6">
    <location>
        <begin position="368"/>
        <end position="378"/>
    </location>
</feature>